<dbReference type="Gene3D" id="3.30.420.40">
    <property type="match status" value="2"/>
</dbReference>
<evidence type="ECO:0000256" key="1">
    <source>
        <dbReference type="ARBA" id="ARBA00022741"/>
    </source>
</evidence>
<organism evidence="6 7">
    <name type="scientific">Microlunatus ginsengisoli</name>
    <dbReference type="NCBI Taxonomy" id="363863"/>
    <lineage>
        <taxon>Bacteria</taxon>
        <taxon>Bacillati</taxon>
        <taxon>Actinomycetota</taxon>
        <taxon>Actinomycetes</taxon>
        <taxon>Propionibacteriales</taxon>
        <taxon>Propionibacteriaceae</taxon>
        <taxon>Microlunatus</taxon>
    </lineage>
</organism>
<comment type="caution">
    <text evidence="6">The sequence shown here is derived from an EMBL/GenBank/DDBJ whole genome shotgun (WGS) entry which is preliminary data.</text>
</comment>
<dbReference type="RefSeq" id="WP_344808917.1">
    <property type="nucleotide sequence ID" value="NZ_BAABAB010000048.1"/>
</dbReference>
<dbReference type="PRINTS" id="PR00301">
    <property type="entry name" value="HEATSHOCK70"/>
</dbReference>
<evidence type="ECO:0000256" key="4">
    <source>
        <dbReference type="RuleBase" id="RU003322"/>
    </source>
</evidence>
<evidence type="ECO:0000256" key="2">
    <source>
        <dbReference type="ARBA" id="ARBA00022840"/>
    </source>
</evidence>
<dbReference type="InterPro" id="IPR013126">
    <property type="entry name" value="Hsp_70_fam"/>
</dbReference>
<gene>
    <name evidence="6" type="ORF">GCM10022236_45520</name>
</gene>
<dbReference type="EMBL" id="BAABAB010000048">
    <property type="protein sequence ID" value="GAA3637971.1"/>
    <property type="molecule type" value="Genomic_DNA"/>
</dbReference>
<dbReference type="InterPro" id="IPR043129">
    <property type="entry name" value="ATPase_NBD"/>
</dbReference>
<feature type="region of interest" description="Disordered" evidence="5">
    <location>
        <begin position="584"/>
        <end position="606"/>
    </location>
</feature>
<evidence type="ECO:0008006" key="8">
    <source>
        <dbReference type="Google" id="ProtNLM"/>
    </source>
</evidence>
<name>A0ABP7AQ43_9ACTN</name>
<feature type="region of interest" description="Disordered" evidence="5">
    <location>
        <begin position="369"/>
        <end position="392"/>
    </location>
</feature>
<dbReference type="PANTHER" id="PTHR19375">
    <property type="entry name" value="HEAT SHOCK PROTEIN 70KDA"/>
    <property type="match status" value="1"/>
</dbReference>
<dbReference type="SUPFAM" id="SSF53067">
    <property type="entry name" value="Actin-like ATPase domain"/>
    <property type="match status" value="2"/>
</dbReference>
<dbReference type="Proteomes" id="UP001501490">
    <property type="component" value="Unassembled WGS sequence"/>
</dbReference>
<feature type="compositionally biased region" description="Low complexity" evidence="5">
    <location>
        <begin position="369"/>
        <end position="389"/>
    </location>
</feature>
<evidence type="ECO:0000313" key="6">
    <source>
        <dbReference type="EMBL" id="GAA3637971.1"/>
    </source>
</evidence>
<proteinExistence type="inferred from homology"/>
<evidence type="ECO:0000256" key="5">
    <source>
        <dbReference type="SAM" id="MobiDB-lite"/>
    </source>
</evidence>
<dbReference type="Pfam" id="PF00012">
    <property type="entry name" value="HSP70"/>
    <property type="match status" value="2"/>
</dbReference>
<keyword evidence="3" id="KW-0143">Chaperone</keyword>
<evidence type="ECO:0000256" key="3">
    <source>
        <dbReference type="ARBA" id="ARBA00023186"/>
    </source>
</evidence>
<protein>
    <recommendedName>
        <fullName evidence="8">Hsp70 family protein</fullName>
    </recommendedName>
</protein>
<reference evidence="7" key="1">
    <citation type="journal article" date="2019" name="Int. J. Syst. Evol. Microbiol.">
        <title>The Global Catalogue of Microorganisms (GCM) 10K type strain sequencing project: providing services to taxonomists for standard genome sequencing and annotation.</title>
        <authorList>
            <consortium name="The Broad Institute Genomics Platform"/>
            <consortium name="The Broad Institute Genome Sequencing Center for Infectious Disease"/>
            <person name="Wu L."/>
            <person name="Ma J."/>
        </authorList>
    </citation>
    <scope>NUCLEOTIDE SEQUENCE [LARGE SCALE GENOMIC DNA]</scope>
    <source>
        <strain evidence="7">JCM 16929</strain>
    </source>
</reference>
<dbReference type="Gene3D" id="3.90.640.10">
    <property type="entry name" value="Actin, Chain A, domain 4"/>
    <property type="match status" value="1"/>
</dbReference>
<keyword evidence="2 4" id="KW-0067">ATP-binding</keyword>
<keyword evidence="7" id="KW-1185">Reference proteome</keyword>
<accession>A0ABP7AQ43</accession>
<evidence type="ECO:0000313" key="7">
    <source>
        <dbReference type="Proteomes" id="UP001501490"/>
    </source>
</evidence>
<keyword evidence="1 4" id="KW-0547">Nucleotide-binding</keyword>
<comment type="similarity">
    <text evidence="4">Belongs to the heat shock protein 70 family.</text>
</comment>
<sequence length="606" mass="64121">MRSQAPGAAHTSYRLGIDLGTTFTAVGVARHGEYRVMPLGQHRLDIPSTVYVAPDATVTVGDAAETLGHQYPTAVAREFKRRLGDPVPLIVDGRPFSPQTLMAHILRWSVTTATNTMGSRPDLLAVTCPANWGPYKHELLTQVIKLADVPSSIICTEPEAAAIRHAGADARKGALVGIYDLGGGTFDAAILRASGSGGFQLAGPPEGIEHLGGIDFDEAIYSFVLHALGREALDLAGSDDPDVITAMAAVRRRCIAAKETLSTEPAASIEVSLPGQVTTVRITRPEFEAMIKPALGDTLRALTRALRGAAATTEDLTSLVLVGGSVRIPLVAELVARNVESQVVIPRDPSHSVAVGAAIAADRYRIPPASAASRGTPATRRPAPATRSSVPLPGRDALLTARELVRINPGERAHLAEWSITPGTPVHVGQPLAKLIIRAPTGTQPRTGQSRAVLLRSPFAAILHRTFITPGALLTPADLLAGFEQVHSYLDRPGRALPTDTGIRLTLNQPISATANAGRPVAFLDRTPHPLWWSASFCMLTRPGPHLVGTAYTRGNQWFGFASRTITIPTRGLLHLTYTDPGTGATAELQPTPHRGTETAAAGHPT</sequence>